<gene>
    <name evidence="2" type="ORF">WKV53_13375</name>
</gene>
<name>A0ABU9AXM1_9BACT</name>
<accession>A0ABU9AXM1</accession>
<feature type="transmembrane region" description="Helical" evidence="1">
    <location>
        <begin position="12"/>
        <end position="34"/>
    </location>
</feature>
<protein>
    <recommendedName>
        <fullName evidence="4">DUF3592 domain-containing protein</fullName>
    </recommendedName>
</protein>
<dbReference type="Proteomes" id="UP001371305">
    <property type="component" value="Unassembled WGS sequence"/>
</dbReference>
<dbReference type="EMBL" id="JBBUKT010000004">
    <property type="protein sequence ID" value="MEK7951502.1"/>
    <property type="molecule type" value="Genomic_DNA"/>
</dbReference>
<reference evidence="2 3" key="1">
    <citation type="submission" date="2024-04" db="EMBL/GenBank/DDBJ databases">
        <title>Luteolibacter sp. isolated from soil.</title>
        <authorList>
            <person name="An J."/>
        </authorList>
    </citation>
    <scope>NUCLEOTIDE SEQUENCE [LARGE SCALE GENOMIC DNA]</scope>
    <source>
        <strain evidence="2 3">Y139</strain>
    </source>
</reference>
<keyword evidence="1" id="KW-0812">Transmembrane</keyword>
<comment type="caution">
    <text evidence="2">The sequence shown here is derived from an EMBL/GenBank/DDBJ whole genome shotgun (WGS) entry which is preliminary data.</text>
</comment>
<feature type="transmembrane region" description="Helical" evidence="1">
    <location>
        <begin position="116"/>
        <end position="139"/>
    </location>
</feature>
<evidence type="ECO:0000313" key="2">
    <source>
        <dbReference type="EMBL" id="MEK7951502.1"/>
    </source>
</evidence>
<evidence type="ECO:0000313" key="3">
    <source>
        <dbReference type="Proteomes" id="UP001371305"/>
    </source>
</evidence>
<evidence type="ECO:0000256" key="1">
    <source>
        <dbReference type="SAM" id="Phobius"/>
    </source>
</evidence>
<keyword evidence="3" id="KW-1185">Reference proteome</keyword>
<organism evidence="2 3">
    <name type="scientific">Luteolibacter soli</name>
    <dbReference type="NCBI Taxonomy" id="3135280"/>
    <lineage>
        <taxon>Bacteria</taxon>
        <taxon>Pseudomonadati</taxon>
        <taxon>Verrucomicrobiota</taxon>
        <taxon>Verrucomicrobiia</taxon>
        <taxon>Verrucomicrobiales</taxon>
        <taxon>Verrucomicrobiaceae</taxon>
        <taxon>Luteolibacter</taxon>
    </lineage>
</organism>
<keyword evidence="1" id="KW-1133">Transmembrane helix</keyword>
<evidence type="ECO:0008006" key="4">
    <source>
        <dbReference type="Google" id="ProtNLM"/>
    </source>
</evidence>
<keyword evidence="1" id="KW-0472">Membrane</keyword>
<sequence>MRSESEVVLRRPLYRWKSFWLGVLVLFFIDWAWVRSMTRLDMLIWTSGARDEAITLRCQEARVMVEVTGRRSAGSLPYASGFMRATFPYDLHKVWFERPAVVVTPFDSGGGRNVSVAYWVVGLGFLVSWVGFLVGWGWWMRRRGRKTGDL</sequence>
<dbReference type="RefSeq" id="WP_341405105.1">
    <property type="nucleotide sequence ID" value="NZ_JBBUKT010000004.1"/>
</dbReference>
<proteinExistence type="predicted"/>